<dbReference type="Gene3D" id="1.20.120.1490">
    <property type="match status" value="1"/>
</dbReference>
<feature type="compositionally biased region" description="Basic residues" evidence="1">
    <location>
        <begin position="152"/>
        <end position="165"/>
    </location>
</feature>
<evidence type="ECO:0000256" key="2">
    <source>
        <dbReference type="SAM" id="SignalP"/>
    </source>
</evidence>
<comment type="caution">
    <text evidence="3">The sequence shown here is derived from an EMBL/GenBank/DDBJ whole genome shotgun (WGS) entry which is preliminary data.</text>
</comment>
<feature type="signal peptide" evidence="2">
    <location>
        <begin position="1"/>
        <end position="25"/>
    </location>
</feature>
<dbReference type="AlphaFoldDB" id="A0A370WWG0"/>
<sequence length="179" mass="19178">MKNTIRKTAVPVVLSLAMFAGAVFAQEGSTAPASASSAAAPAAKTHAERRADAVEQRINDMHTQLKITDAQSTQWNAYAQTMRDNATKAASAFHDRSQKMSTMNADDVMKSYAELAQMHADDMQKLSSAWSALYAALSPDQKQIADDMFHNRAAHPHSMPRKHAAKPASASSSATTSGT</sequence>
<dbReference type="OrthoDB" id="5569970at2"/>
<feature type="region of interest" description="Disordered" evidence="1">
    <location>
        <begin position="147"/>
        <end position="179"/>
    </location>
</feature>
<reference evidence="3 4" key="1">
    <citation type="submission" date="2018-07" db="EMBL/GenBank/DDBJ databases">
        <title>Dyella monticola sp. nov. and Dyella psychrodurans sp. nov. isolated from monsoon evergreen broad-leaved forest soil of Dinghu Mountain, China.</title>
        <authorList>
            <person name="Gao Z."/>
            <person name="Qiu L."/>
        </authorList>
    </citation>
    <scope>NUCLEOTIDE SEQUENCE [LARGE SCALE GENOMIC DNA]</scope>
    <source>
        <strain evidence="3 4">4MSK11</strain>
    </source>
</reference>
<dbReference type="InterPro" id="IPR012899">
    <property type="entry name" value="LTXXQ"/>
</dbReference>
<evidence type="ECO:0000256" key="1">
    <source>
        <dbReference type="SAM" id="MobiDB-lite"/>
    </source>
</evidence>
<dbReference type="EMBL" id="QRBF01000010">
    <property type="protein sequence ID" value="RDS80357.1"/>
    <property type="molecule type" value="Genomic_DNA"/>
</dbReference>
<name>A0A370WWG0_9GAMM</name>
<dbReference type="Pfam" id="PF07813">
    <property type="entry name" value="LTXXQ"/>
    <property type="match status" value="1"/>
</dbReference>
<keyword evidence="4" id="KW-1185">Reference proteome</keyword>
<proteinExistence type="predicted"/>
<organism evidence="3 4">
    <name type="scientific">Dyella psychrodurans</name>
    <dbReference type="NCBI Taxonomy" id="1927960"/>
    <lineage>
        <taxon>Bacteria</taxon>
        <taxon>Pseudomonadati</taxon>
        <taxon>Pseudomonadota</taxon>
        <taxon>Gammaproteobacteria</taxon>
        <taxon>Lysobacterales</taxon>
        <taxon>Rhodanobacteraceae</taxon>
        <taxon>Dyella</taxon>
    </lineage>
</organism>
<gene>
    <name evidence="3" type="ORF">DWU99_19750</name>
</gene>
<dbReference type="RefSeq" id="WP_115479810.1">
    <property type="nucleotide sequence ID" value="NZ_QRBF01000010.1"/>
</dbReference>
<feature type="compositionally biased region" description="Low complexity" evidence="1">
    <location>
        <begin position="166"/>
        <end position="179"/>
    </location>
</feature>
<evidence type="ECO:0008006" key="5">
    <source>
        <dbReference type="Google" id="ProtNLM"/>
    </source>
</evidence>
<protein>
    <recommendedName>
        <fullName evidence="5">LTXXQ motif family protein</fullName>
    </recommendedName>
</protein>
<evidence type="ECO:0000313" key="3">
    <source>
        <dbReference type="EMBL" id="RDS80357.1"/>
    </source>
</evidence>
<feature type="chain" id="PRO_5016785855" description="LTXXQ motif family protein" evidence="2">
    <location>
        <begin position="26"/>
        <end position="179"/>
    </location>
</feature>
<evidence type="ECO:0000313" key="4">
    <source>
        <dbReference type="Proteomes" id="UP000255334"/>
    </source>
</evidence>
<keyword evidence="2" id="KW-0732">Signal</keyword>
<accession>A0A370WWG0</accession>
<dbReference type="GO" id="GO:0042597">
    <property type="term" value="C:periplasmic space"/>
    <property type="evidence" value="ECO:0007669"/>
    <property type="project" value="InterPro"/>
</dbReference>
<dbReference type="Proteomes" id="UP000255334">
    <property type="component" value="Unassembled WGS sequence"/>
</dbReference>